<evidence type="ECO:0000313" key="2">
    <source>
        <dbReference type="EMBL" id="WTZ13629.1"/>
    </source>
</evidence>
<feature type="transmembrane region" description="Helical" evidence="1">
    <location>
        <begin position="102"/>
        <end position="119"/>
    </location>
</feature>
<keyword evidence="1" id="KW-1133">Transmembrane helix</keyword>
<feature type="transmembrane region" description="Helical" evidence="1">
    <location>
        <begin position="139"/>
        <end position="157"/>
    </location>
</feature>
<accession>A0AAU3I8Y4</accession>
<keyword evidence="1" id="KW-0472">Membrane</keyword>
<dbReference type="Pfam" id="PF11188">
    <property type="entry name" value="DUF2975"/>
    <property type="match status" value="1"/>
</dbReference>
<keyword evidence="1" id="KW-0812">Transmembrane</keyword>
<proteinExistence type="predicted"/>
<name>A0AAU3I8Y4_9ACTN</name>
<organism evidence="2">
    <name type="scientific">Streptomyces sp. NBC_01393</name>
    <dbReference type="NCBI Taxonomy" id="2903851"/>
    <lineage>
        <taxon>Bacteria</taxon>
        <taxon>Bacillati</taxon>
        <taxon>Actinomycetota</taxon>
        <taxon>Actinomycetes</taxon>
        <taxon>Kitasatosporales</taxon>
        <taxon>Streptomycetaceae</taxon>
        <taxon>Streptomyces</taxon>
    </lineage>
</organism>
<dbReference type="EMBL" id="CP109546">
    <property type="protein sequence ID" value="WTZ13629.1"/>
    <property type="molecule type" value="Genomic_DNA"/>
</dbReference>
<feature type="transmembrane region" description="Helical" evidence="1">
    <location>
        <begin position="12"/>
        <end position="36"/>
    </location>
</feature>
<dbReference type="InterPro" id="IPR021354">
    <property type="entry name" value="DUF2975"/>
</dbReference>
<feature type="transmembrane region" description="Helical" evidence="1">
    <location>
        <begin position="177"/>
        <end position="197"/>
    </location>
</feature>
<reference evidence="2" key="1">
    <citation type="submission" date="2022-10" db="EMBL/GenBank/DDBJ databases">
        <title>The complete genomes of actinobacterial strains from the NBC collection.</title>
        <authorList>
            <person name="Joergensen T.S."/>
            <person name="Alvarez Arevalo M."/>
            <person name="Sterndorff E.B."/>
            <person name="Faurdal D."/>
            <person name="Vuksanovic O."/>
            <person name="Mourched A.-S."/>
            <person name="Charusanti P."/>
            <person name="Shaw S."/>
            <person name="Blin K."/>
            <person name="Weber T."/>
        </authorList>
    </citation>
    <scope>NUCLEOTIDE SEQUENCE</scope>
    <source>
        <strain evidence="2">NBC_01393</strain>
    </source>
</reference>
<evidence type="ECO:0000256" key="1">
    <source>
        <dbReference type="SAM" id="Phobius"/>
    </source>
</evidence>
<sequence length="214" mass="22100">MARVRNPLEPMSSAVTMIVTLIAVVTVLGVFGSMFVDGVSVLGIGDTTVCVTDTTMTEGSDAPSHMGVKAAPGASMGLDASPRYCTDAPSTVQGLLNTATQVPSFAFTVGALLLVLRLIRGAEGDGLYTAGTARRLRRVGWWLLAGSVLAAIAESVGEKALIHSLSRGGDVSALSGLISWDAPYMAILTGLGVLSFARIMRVGVAMREDLDGTV</sequence>
<gene>
    <name evidence="2" type="ORF">OG699_40045</name>
</gene>
<dbReference type="AlphaFoldDB" id="A0AAU3I8Y4"/>
<protein>
    <submittedName>
        <fullName evidence="2">DUF2975 domain-containing protein</fullName>
    </submittedName>
</protein>